<proteinExistence type="predicted"/>
<comment type="caution">
    <text evidence="1">The sequence shown here is derived from an EMBL/GenBank/DDBJ whole genome shotgun (WGS) entry which is preliminary data.</text>
</comment>
<dbReference type="Gene3D" id="2.60.120.200">
    <property type="match status" value="1"/>
</dbReference>
<name>A0A1F5SGB0_9BACT</name>
<dbReference type="Pfam" id="PF13385">
    <property type="entry name" value="Laminin_G_3"/>
    <property type="match status" value="1"/>
</dbReference>
<gene>
    <name evidence="1" type="ORF">A2227_00375</name>
</gene>
<dbReference type="SUPFAM" id="SSF49899">
    <property type="entry name" value="Concanavalin A-like lectins/glucanases"/>
    <property type="match status" value="1"/>
</dbReference>
<dbReference type="EMBL" id="MFGB01000020">
    <property type="protein sequence ID" value="OGF25652.1"/>
    <property type="molecule type" value="Genomic_DNA"/>
</dbReference>
<evidence type="ECO:0008006" key="3">
    <source>
        <dbReference type="Google" id="ProtNLM"/>
    </source>
</evidence>
<evidence type="ECO:0000313" key="2">
    <source>
        <dbReference type="Proteomes" id="UP000178367"/>
    </source>
</evidence>
<reference evidence="1 2" key="1">
    <citation type="journal article" date="2016" name="Nat. Commun.">
        <title>Thousands of microbial genomes shed light on interconnected biogeochemical processes in an aquifer system.</title>
        <authorList>
            <person name="Anantharaman K."/>
            <person name="Brown C.T."/>
            <person name="Hug L.A."/>
            <person name="Sharon I."/>
            <person name="Castelle C.J."/>
            <person name="Probst A.J."/>
            <person name="Thomas B.C."/>
            <person name="Singh A."/>
            <person name="Wilkins M.J."/>
            <person name="Karaoz U."/>
            <person name="Brodie E.L."/>
            <person name="Williams K.H."/>
            <person name="Hubbard S.S."/>
            <person name="Banfield J.F."/>
        </authorList>
    </citation>
    <scope>NUCLEOTIDE SEQUENCE [LARGE SCALE GENOMIC DNA]</scope>
</reference>
<dbReference type="Proteomes" id="UP000178367">
    <property type="component" value="Unassembled WGS sequence"/>
</dbReference>
<organism evidence="1 2">
    <name type="scientific">Candidatus Falkowbacteria bacterium RIFOXYA2_FULL_47_19</name>
    <dbReference type="NCBI Taxonomy" id="1797994"/>
    <lineage>
        <taxon>Bacteria</taxon>
        <taxon>Candidatus Falkowiibacteriota</taxon>
    </lineage>
</organism>
<dbReference type="AlphaFoldDB" id="A0A1F5SGB0"/>
<accession>A0A1F5SGB0</accession>
<sequence>MLSLGLVALIASFFFASYINADLNSGLVAHWKLNNSMTDSSGNENTLTNDGTESTTGLYEADDTAYKFNGINDESLIAADSSSLDITGDISISGWLKIDKPLSYTEWQIALVSKWSGATNNRSYLLYASNDSENSFNDMLIFGISSDGTGEGSGQELYFSNSTTNFATGTWHHFAVTWNASESRAEFYMNGKNLGGDTGSKTQIYNGNASLKIGYSGDYNGDYSVDEVRLYNKVLTVNEIKALSINPDYNNDGTVDDDDIYDQAKIHADWLENVWGTEK</sequence>
<protein>
    <recommendedName>
        <fullName evidence="3">LamG-like jellyroll fold domain-containing protein</fullName>
    </recommendedName>
</protein>
<evidence type="ECO:0000313" key="1">
    <source>
        <dbReference type="EMBL" id="OGF25652.1"/>
    </source>
</evidence>
<dbReference type="InterPro" id="IPR013320">
    <property type="entry name" value="ConA-like_dom_sf"/>
</dbReference>